<reference evidence="12 13" key="1">
    <citation type="journal article" date="2016" name="Nat. Commun.">
        <title>Thousands of microbial genomes shed light on interconnected biogeochemical processes in an aquifer system.</title>
        <authorList>
            <person name="Anantharaman K."/>
            <person name="Brown C.T."/>
            <person name="Hug L.A."/>
            <person name="Sharon I."/>
            <person name="Castelle C.J."/>
            <person name="Probst A.J."/>
            <person name="Thomas B.C."/>
            <person name="Singh A."/>
            <person name="Wilkins M.J."/>
            <person name="Karaoz U."/>
            <person name="Brodie E.L."/>
            <person name="Williams K.H."/>
            <person name="Hubbard S.S."/>
            <person name="Banfield J.F."/>
        </authorList>
    </citation>
    <scope>NUCLEOTIDE SEQUENCE [LARGE SCALE GENOMIC DNA]</scope>
</reference>
<evidence type="ECO:0000256" key="9">
    <source>
        <dbReference type="HAMAP-Rule" id="MF_00041"/>
    </source>
</evidence>
<feature type="binding site" evidence="9">
    <location>
        <position position="30"/>
    </location>
    <ligand>
        <name>Zn(2+)</name>
        <dbReference type="ChEBI" id="CHEBI:29105"/>
    </ligand>
</feature>
<dbReference type="AlphaFoldDB" id="A0A1G1XZE8"/>
<comment type="caution">
    <text evidence="12">The sequence shown here is derived from an EMBL/GenBank/DDBJ whole genome shotgun (WGS) entry which is preliminary data.</text>
</comment>
<proteinExistence type="inferred from homology"/>
<keyword evidence="7 9" id="KW-0648">Protein biosynthesis</keyword>
<feature type="binding site" evidence="9">
    <location>
        <position position="254"/>
    </location>
    <ligand>
        <name>Zn(2+)</name>
        <dbReference type="ChEBI" id="CHEBI:29105"/>
    </ligand>
</feature>
<keyword evidence="4 9" id="KW-0547">Nucleotide-binding</keyword>
<feature type="short sequence motif" description="'HIGH' region" evidence="9">
    <location>
        <begin position="32"/>
        <end position="42"/>
    </location>
</feature>
<feature type="short sequence motif" description="'KMSKS' region" evidence="9">
    <location>
        <begin position="286"/>
        <end position="290"/>
    </location>
</feature>
<organism evidence="12 13">
    <name type="scientific">Candidatus Buchananbacteria bacterium RIFCSPHIGHO2_01_FULL_44_11</name>
    <dbReference type="NCBI Taxonomy" id="1797535"/>
    <lineage>
        <taxon>Bacteria</taxon>
        <taxon>Candidatus Buchananiibacteriota</taxon>
    </lineage>
</organism>
<keyword evidence="5 9" id="KW-0862">Zinc</keyword>
<dbReference type="GO" id="GO:0006423">
    <property type="term" value="P:cysteinyl-tRNA aminoacylation"/>
    <property type="evidence" value="ECO:0007669"/>
    <property type="project" value="UniProtKB-UniRule"/>
</dbReference>
<feature type="binding site" evidence="9">
    <location>
        <position position="289"/>
    </location>
    <ligand>
        <name>ATP</name>
        <dbReference type="ChEBI" id="CHEBI:30616"/>
    </ligand>
</feature>
<dbReference type="PRINTS" id="PR00983">
    <property type="entry name" value="TRNASYNTHCYS"/>
</dbReference>
<dbReference type="Proteomes" id="UP000178240">
    <property type="component" value="Unassembled WGS sequence"/>
</dbReference>
<comment type="subcellular location">
    <subcellularLocation>
        <location evidence="9">Cytoplasm</location>
    </subcellularLocation>
</comment>
<feature type="binding site" evidence="9">
    <location>
        <position position="229"/>
    </location>
    <ligand>
        <name>Zn(2+)</name>
        <dbReference type="ChEBI" id="CHEBI:29105"/>
    </ligand>
</feature>
<dbReference type="PANTHER" id="PTHR10890">
    <property type="entry name" value="CYSTEINYL-TRNA SYNTHETASE"/>
    <property type="match status" value="1"/>
</dbReference>
<dbReference type="GO" id="GO:0005524">
    <property type="term" value="F:ATP binding"/>
    <property type="evidence" value="ECO:0007669"/>
    <property type="project" value="UniProtKB-UniRule"/>
</dbReference>
<dbReference type="SUPFAM" id="SSF52374">
    <property type="entry name" value="Nucleotidylyl transferase"/>
    <property type="match status" value="1"/>
</dbReference>
<dbReference type="GO" id="GO:0004817">
    <property type="term" value="F:cysteine-tRNA ligase activity"/>
    <property type="evidence" value="ECO:0007669"/>
    <property type="project" value="UniProtKB-UniRule"/>
</dbReference>
<comment type="subunit">
    <text evidence="1 9">Monomer.</text>
</comment>
<evidence type="ECO:0000313" key="13">
    <source>
        <dbReference type="Proteomes" id="UP000178240"/>
    </source>
</evidence>
<evidence type="ECO:0000256" key="6">
    <source>
        <dbReference type="ARBA" id="ARBA00022840"/>
    </source>
</evidence>
<evidence type="ECO:0000313" key="12">
    <source>
        <dbReference type="EMBL" id="OGY45408.1"/>
    </source>
</evidence>
<dbReference type="EC" id="6.1.1.16" evidence="9"/>
<dbReference type="InterPro" id="IPR014729">
    <property type="entry name" value="Rossmann-like_a/b/a_fold"/>
</dbReference>
<dbReference type="HAMAP" id="MF_00041">
    <property type="entry name" value="Cys_tRNA_synth"/>
    <property type="match status" value="1"/>
</dbReference>
<dbReference type="InterPro" id="IPR032678">
    <property type="entry name" value="tRNA-synt_1_cat_dom"/>
</dbReference>
<evidence type="ECO:0000256" key="4">
    <source>
        <dbReference type="ARBA" id="ARBA00022741"/>
    </source>
</evidence>
<feature type="binding site" evidence="9">
    <location>
        <position position="258"/>
    </location>
    <ligand>
        <name>Zn(2+)</name>
        <dbReference type="ChEBI" id="CHEBI:29105"/>
    </ligand>
</feature>
<feature type="domain" description="Cysteinyl-tRNA ligase anticodon binding" evidence="11">
    <location>
        <begin position="415"/>
        <end position="457"/>
    </location>
</feature>
<dbReference type="STRING" id="1797535.A2744_04355"/>
<dbReference type="InterPro" id="IPR015803">
    <property type="entry name" value="Cys-tRNA-ligase"/>
</dbReference>
<keyword evidence="9" id="KW-0963">Cytoplasm</keyword>
<dbReference type="Gene3D" id="3.40.50.620">
    <property type="entry name" value="HUPs"/>
    <property type="match status" value="1"/>
</dbReference>
<evidence type="ECO:0000259" key="11">
    <source>
        <dbReference type="Pfam" id="PF23493"/>
    </source>
</evidence>
<dbReference type="SUPFAM" id="SSF47323">
    <property type="entry name" value="Anticodon-binding domain of a subclass of class I aminoacyl-tRNA synthetases"/>
    <property type="match status" value="1"/>
</dbReference>
<evidence type="ECO:0000259" key="10">
    <source>
        <dbReference type="Pfam" id="PF01406"/>
    </source>
</evidence>
<evidence type="ECO:0000256" key="3">
    <source>
        <dbReference type="ARBA" id="ARBA00022723"/>
    </source>
</evidence>
<dbReference type="PANTHER" id="PTHR10890:SF3">
    <property type="entry name" value="CYSTEINE--TRNA LIGASE, CYTOPLASMIC"/>
    <property type="match status" value="1"/>
</dbReference>
<dbReference type="Pfam" id="PF01406">
    <property type="entry name" value="tRNA-synt_1e"/>
    <property type="match status" value="1"/>
</dbReference>
<name>A0A1G1XZE8_9BACT</name>
<evidence type="ECO:0000256" key="8">
    <source>
        <dbReference type="ARBA" id="ARBA00023146"/>
    </source>
</evidence>
<keyword evidence="6 9" id="KW-0067">ATP-binding</keyword>
<accession>A0A1G1XZE8</accession>
<feature type="domain" description="tRNA synthetases class I catalytic" evidence="10">
    <location>
        <begin position="17"/>
        <end position="334"/>
    </location>
</feature>
<comment type="similarity">
    <text evidence="9">Belongs to the class-I aminoacyl-tRNA synthetase family.</text>
</comment>
<dbReference type="Gene3D" id="1.20.120.640">
    <property type="entry name" value="Anticodon-binding domain of a subclass of class I aminoacyl-tRNA synthetases"/>
    <property type="match status" value="1"/>
</dbReference>
<dbReference type="InterPro" id="IPR056411">
    <property type="entry name" value="CysS_C"/>
</dbReference>
<dbReference type="EMBL" id="MHIE01000021">
    <property type="protein sequence ID" value="OGY45408.1"/>
    <property type="molecule type" value="Genomic_DNA"/>
</dbReference>
<evidence type="ECO:0000256" key="2">
    <source>
        <dbReference type="ARBA" id="ARBA00022598"/>
    </source>
</evidence>
<dbReference type="NCBIfam" id="TIGR00435">
    <property type="entry name" value="cysS"/>
    <property type="match status" value="1"/>
</dbReference>
<keyword evidence="2 9" id="KW-0436">Ligase</keyword>
<comment type="cofactor">
    <cofactor evidence="9">
        <name>Zn(2+)</name>
        <dbReference type="ChEBI" id="CHEBI:29105"/>
    </cofactor>
    <text evidence="9">Binds 1 zinc ion per subunit.</text>
</comment>
<protein>
    <recommendedName>
        <fullName evidence="9">Cysteine--tRNA ligase</fullName>
        <ecNumber evidence="9">6.1.1.16</ecNumber>
    </recommendedName>
    <alternativeName>
        <fullName evidence="9">Cysteinyl-tRNA synthetase</fullName>
        <shortName evidence="9">CysRS</shortName>
    </alternativeName>
</protein>
<dbReference type="InterPro" id="IPR024909">
    <property type="entry name" value="Cys-tRNA/MSH_ligase"/>
</dbReference>
<evidence type="ECO:0000256" key="5">
    <source>
        <dbReference type="ARBA" id="ARBA00022833"/>
    </source>
</evidence>
<dbReference type="InterPro" id="IPR009080">
    <property type="entry name" value="tRNAsynth_Ia_anticodon-bd"/>
</dbReference>
<dbReference type="GO" id="GO:0005829">
    <property type="term" value="C:cytosol"/>
    <property type="evidence" value="ECO:0007669"/>
    <property type="project" value="TreeGrafter"/>
</dbReference>
<comment type="catalytic activity">
    <reaction evidence="9">
        <text>tRNA(Cys) + L-cysteine + ATP = L-cysteinyl-tRNA(Cys) + AMP + diphosphate</text>
        <dbReference type="Rhea" id="RHEA:17773"/>
        <dbReference type="Rhea" id="RHEA-COMP:9661"/>
        <dbReference type="Rhea" id="RHEA-COMP:9679"/>
        <dbReference type="ChEBI" id="CHEBI:30616"/>
        <dbReference type="ChEBI" id="CHEBI:33019"/>
        <dbReference type="ChEBI" id="CHEBI:35235"/>
        <dbReference type="ChEBI" id="CHEBI:78442"/>
        <dbReference type="ChEBI" id="CHEBI:78517"/>
        <dbReference type="ChEBI" id="CHEBI:456215"/>
        <dbReference type="EC" id="6.1.1.16"/>
    </reaction>
</comment>
<dbReference type="Pfam" id="PF23493">
    <property type="entry name" value="CysS_C"/>
    <property type="match status" value="1"/>
</dbReference>
<dbReference type="CDD" id="cd00672">
    <property type="entry name" value="CysRS_core"/>
    <property type="match status" value="1"/>
</dbReference>
<gene>
    <name evidence="9" type="primary">cysS</name>
    <name evidence="12" type="ORF">A2744_04355</name>
</gene>
<evidence type="ECO:0000256" key="1">
    <source>
        <dbReference type="ARBA" id="ARBA00011245"/>
    </source>
</evidence>
<sequence length="465" mass="52819">MAKLHLYNTLTHKKEEFEPIKDKTVGLYTCGPTVYNFAHIGNLRTYIFEDILKRSLLYLGYKVKHIENITDVGHLVSDADEGEDKMMKALKREGLKPTVASLLKIAAKYTQAFKDDIKRLNILPPTKWTPATDHIKEMIVLNKEIVKNGYAYETDDGLYFDTAKFPNYGQLANLAQADLLAGARVAVNEKKRHPHDFALWIKAVGENKNHVMVWPSPWGKGFPGWHLECSAMSMKYLGKHFDIHCGGIDHIPVHHTNEIAQNEAAGGQRVVNFWLHSAFLVVDQKRMGKSEGNLLTLQTAVDHGFEPLAYRYLCLQVHYRQTLNFSWEALTAAQNALKNLRQTVAAYDQSKIGCAEYETKFLEAINDDLNMPKALAVLWQLVDDKTLPSGSKKQTLLKFDQVLGLGLSAVKIEKIPAAIKKLAEQRLQARKNQDWEKSDEIRTEIERQGYIVEDTKGSFMVKPKR</sequence>
<evidence type="ECO:0000256" key="7">
    <source>
        <dbReference type="ARBA" id="ARBA00022917"/>
    </source>
</evidence>
<keyword evidence="8 9" id="KW-0030">Aminoacyl-tRNA synthetase</keyword>
<keyword evidence="3 9" id="KW-0479">Metal-binding</keyword>
<dbReference type="GO" id="GO:0008270">
    <property type="term" value="F:zinc ion binding"/>
    <property type="evidence" value="ECO:0007669"/>
    <property type="project" value="UniProtKB-UniRule"/>
</dbReference>